<reference evidence="1 2" key="1">
    <citation type="journal article" date="2015" name="Fungal Genet. Biol.">
        <title>Evolution of novel wood decay mechanisms in Agaricales revealed by the genome sequences of Fistulina hepatica and Cylindrobasidium torrendii.</title>
        <authorList>
            <person name="Floudas D."/>
            <person name="Held B.W."/>
            <person name="Riley R."/>
            <person name="Nagy L.G."/>
            <person name="Koehler G."/>
            <person name="Ransdell A.S."/>
            <person name="Younus H."/>
            <person name="Chow J."/>
            <person name="Chiniquy J."/>
            <person name="Lipzen A."/>
            <person name="Tritt A."/>
            <person name="Sun H."/>
            <person name="Haridas S."/>
            <person name="LaButti K."/>
            <person name="Ohm R.A."/>
            <person name="Kues U."/>
            <person name="Blanchette R.A."/>
            <person name="Grigoriev I.V."/>
            <person name="Minto R.E."/>
            <person name="Hibbett D.S."/>
        </authorList>
    </citation>
    <scope>NUCLEOTIDE SEQUENCE [LARGE SCALE GENOMIC DNA]</scope>
    <source>
        <strain evidence="1 2">FP15055 ss-10</strain>
    </source>
</reference>
<keyword evidence="2" id="KW-1185">Reference proteome</keyword>
<proteinExistence type="predicted"/>
<sequence length="85" mass="9558">MLIKRSRGGKRLAWAAPQLGSQCQTAFLAEAGPRDSLADSNLKPSCVENVFYPLGSALRALWEREPILSFERFAWEAYPRIMRCG</sequence>
<dbReference type="Proteomes" id="UP000054007">
    <property type="component" value="Unassembled WGS sequence"/>
</dbReference>
<evidence type="ECO:0000313" key="1">
    <source>
        <dbReference type="EMBL" id="KIY62415.1"/>
    </source>
</evidence>
<evidence type="ECO:0000313" key="2">
    <source>
        <dbReference type="Proteomes" id="UP000054007"/>
    </source>
</evidence>
<dbReference type="AlphaFoldDB" id="A0A0D7AWP6"/>
<organism evidence="1 2">
    <name type="scientific">Cylindrobasidium torrendii FP15055 ss-10</name>
    <dbReference type="NCBI Taxonomy" id="1314674"/>
    <lineage>
        <taxon>Eukaryota</taxon>
        <taxon>Fungi</taxon>
        <taxon>Dikarya</taxon>
        <taxon>Basidiomycota</taxon>
        <taxon>Agaricomycotina</taxon>
        <taxon>Agaricomycetes</taxon>
        <taxon>Agaricomycetidae</taxon>
        <taxon>Agaricales</taxon>
        <taxon>Marasmiineae</taxon>
        <taxon>Physalacriaceae</taxon>
        <taxon>Cylindrobasidium</taxon>
    </lineage>
</organism>
<name>A0A0D7AWP6_9AGAR</name>
<protein>
    <submittedName>
        <fullName evidence="1">Uncharacterized protein</fullName>
    </submittedName>
</protein>
<dbReference type="EMBL" id="KN880787">
    <property type="protein sequence ID" value="KIY62415.1"/>
    <property type="molecule type" value="Genomic_DNA"/>
</dbReference>
<gene>
    <name evidence="1" type="ORF">CYLTODRAFT_426939</name>
</gene>
<accession>A0A0D7AWP6</accession>